<dbReference type="Pfam" id="PF00249">
    <property type="entry name" value="Myb_DNA-binding"/>
    <property type="match status" value="3"/>
</dbReference>
<comment type="subcellular location">
    <subcellularLocation>
        <location evidence="1">Nucleus</location>
    </subcellularLocation>
</comment>
<feature type="compositionally biased region" description="Low complexity" evidence="7">
    <location>
        <begin position="39"/>
        <end position="53"/>
    </location>
</feature>
<keyword evidence="5" id="KW-0804">Transcription</keyword>
<dbReference type="Gene3D" id="1.10.10.60">
    <property type="entry name" value="Homeodomain-like"/>
    <property type="match status" value="3"/>
</dbReference>
<dbReference type="SUPFAM" id="SSF46689">
    <property type="entry name" value="Homeodomain-like"/>
    <property type="match status" value="2"/>
</dbReference>
<evidence type="ECO:0000256" key="6">
    <source>
        <dbReference type="ARBA" id="ARBA00023242"/>
    </source>
</evidence>
<evidence type="ECO:0000313" key="11">
    <source>
        <dbReference type="Proteomes" id="UP000036987"/>
    </source>
</evidence>
<feature type="domain" description="HTH myb-type" evidence="9">
    <location>
        <begin position="110"/>
        <end position="165"/>
    </location>
</feature>
<evidence type="ECO:0000256" key="1">
    <source>
        <dbReference type="ARBA" id="ARBA00004123"/>
    </source>
</evidence>
<dbReference type="PROSITE" id="PS51294">
    <property type="entry name" value="HTH_MYB"/>
    <property type="match status" value="3"/>
</dbReference>
<evidence type="ECO:0000256" key="7">
    <source>
        <dbReference type="SAM" id="MobiDB-lite"/>
    </source>
</evidence>
<feature type="domain" description="Myb-like" evidence="8">
    <location>
        <begin position="162"/>
        <end position="212"/>
    </location>
</feature>
<dbReference type="GO" id="GO:0006355">
    <property type="term" value="P:regulation of DNA-templated transcription"/>
    <property type="evidence" value="ECO:0000318"/>
    <property type="project" value="GO_Central"/>
</dbReference>
<dbReference type="EMBL" id="LFYR01000604">
    <property type="protein sequence ID" value="KMZ73095.1"/>
    <property type="molecule type" value="Genomic_DNA"/>
</dbReference>
<protein>
    <submittedName>
        <fullName evidence="10">Myb domain protein 3r-5</fullName>
    </submittedName>
</protein>
<gene>
    <name evidence="10" type="ORF">ZOSMA_154G00390</name>
</gene>
<evidence type="ECO:0000259" key="9">
    <source>
        <dbReference type="PROSITE" id="PS51294"/>
    </source>
</evidence>
<proteinExistence type="predicted"/>
<evidence type="ECO:0000256" key="3">
    <source>
        <dbReference type="ARBA" id="ARBA00023015"/>
    </source>
</evidence>
<feature type="region of interest" description="Disordered" evidence="7">
    <location>
        <begin position="232"/>
        <end position="251"/>
    </location>
</feature>
<dbReference type="GO" id="GO:0000978">
    <property type="term" value="F:RNA polymerase II cis-regulatory region sequence-specific DNA binding"/>
    <property type="evidence" value="ECO:0000318"/>
    <property type="project" value="GO_Central"/>
</dbReference>
<dbReference type="PROSITE" id="PS50090">
    <property type="entry name" value="MYB_LIKE"/>
    <property type="match status" value="3"/>
</dbReference>
<dbReference type="GO" id="GO:0000981">
    <property type="term" value="F:DNA-binding transcription factor activity, RNA polymerase II-specific"/>
    <property type="evidence" value="ECO:0000318"/>
    <property type="project" value="GO_Central"/>
</dbReference>
<feature type="domain" description="HTH myb-type" evidence="9">
    <location>
        <begin position="63"/>
        <end position="109"/>
    </location>
</feature>
<dbReference type="FunFam" id="1.10.10.60:FF:000324">
    <property type="entry name" value="Transcription factor MYB3R-2"/>
    <property type="match status" value="1"/>
</dbReference>
<dbReference type="STRING" id="29655.A0A0K9PXZ3"/>
<keyword evidence="11" id="KW-1185">Reference proteome</keyword>
<feature type="region of interest" description="Disordered" evidence="7">
    <location>
        <begin position="38"/>
        <end position="67"/>
    </location>
</feature>
<dbReference type="AlphaFoldDB" id="A0A0K9PXZ3"/>
<dbReference type="GO" id="GO:0005634">
    <property type="term" value="C:nucleus"/>
    <property type="evidence" value="ECO:0000318"/>
    <property type="project" value="GO_Central"/>
</dbReference>
<organism evidence="10 11">
    <name type="scientific">Zostera marina</name>
    <name type="common">Eelgrass</name>
    <dbReference type="NCBI Taxonomy" id="29655"/>
    <lineage>
        <taxon>Eukaryota</taxon>
        <taxon>Viridiplantae</taxon>
        <taxon>Streptophyta</taxon>
        <taxon>Embryophyta</taxon>
        <taxon>Tracheophyta</taxon>
        <taxon>Spermatophyta</taxon>
        <taxon>Magnoliopsida</taxon>
        <taxon>Liliopsida</taxon>
        <taxon>Zosteraceae</taxon>
        <taxon>Zostera</taxon>
    </lineage>
</organism>
<dbReference type="InterPro" id="IPR001005">
    <property type="entry name" value="SANT/Myb"/>
</dbReference>
<feature type="domain" description="HTH myb-type" evidence="9">
    <location>
        <begin position="166"/>
        <end position="216"/>
    </location>
</feature>
<feature type="domain" description="Myb-like" evidence="8">
    <location>
        <begin position="58"/>
        <end position="109"/>
    </location>
</feature>
<reference evidence="11" key="1">
    <citation type="journal article" date="2016" name="Nature">
        <title>The genome of the seagrass Zostera marina reveals angiosperm adaptation to the sea.</title>
        <authorList>
            <person name="Olsen J.L."/>
            <person name="Rouze P."/>
            <person name="Verhelst B."/>
            <person name="Lin Y.-C."/>
            <person name="Bayer T."/>
            <person name="Collen J."/>
            <person name="Dattolo E."/>
            <person name="De Paoli E."/>
            <person name="Dittami S."/>
            <person name="Maumus F."/>
            <person name="Michel G."/>
            <person name="Kersting A."/>
            <person name="Lauritano C."/>
            <person name="Lohaus R."/>
            <person name="Toepel M."/>
            <person name="Tonon T."/>
            <person name="Vanneste K."/>
            <person name="Amirebrahimi M."/>
            <person name="Brakel J."/>
            <person name="Bostroem C."/>
            <person name="Chovatia M."/>
            <person name="Grimwood J."/>
            <person name="Jenkins J.W."/>
            <person name="Jueterbock A."/>
            <person name="Mraz A."/>
            <person name="Stam W.T."/>
            <person name="Tice H."/>
            <person name="Bornberg-Bauer E."/>
            <person name="Green P.J."/>
            <person name="Pearson G.A."/>
            <person name="Procaccini G."/>
            <person name="Duarte C.M."/>
            <person name="Schmutz J."/>
            <person name="Reusch T.B.H."/>
            <person name="Van de Peer Y."/>
        </authorList>
    </citation>
    <scope>NUCLEOTIDE SEQUENCE [LARGE SCALE GENOMIC DNA]</scope>
    <source>
        <strain evidence="11">cv. Finnish</strain>
    </source>
</reference>
<accession>A0A0K9PXZ3</accession>
<dbReference type="FunFam" id="1.10.10.60:FF:000010">
    <property type="entry name" value="Transcriptional activator Myb isoform A"/>
    <property type="match status" value="1"/>
</dbReference>
<keyword evidence="2" id="KW-0677">Repeat</keyword>
<feature type="domain" description="Myb-like" evidence="8">
    <location>
        <begin position="110"/>
        <end position="161"/>
    </location>
</feature>
<evidence type="ECO:0000256" key="4">
    <source>
        <dbReference type="ARBA" id="ARBA00023125"/>
    </source>
</evidence>
<dbReference type="InterPro" id="IPR017930">
    <property type="entry name" value="Myb_dom"/>
</dbReference>
<feature type="compositionally biased region" description="Polar residues" evidence="7">
    <location>
        <begin position="508"/>
        <end position="522"/>
    </location>
</feature>
<dbReference type="SMART" id="SM00717">
    <property type="entry name" value="SANT"/>
    <property type="match status" value="3"/>
</dbReference>
<sequence>MSVTEKHLTCVENRQLLAVASSSEEGSYDDFPCQKSKIVGSGSPVRSSPSNNRRATGPIRRAKGGWTPEEDETLRHAVQTHKGRSWKKIAEFFPDRSEVQCLHRWQKVLNPELIKGPWTSQEDDKIIELIAKHGPKKWSTIARSLPGRIGKQCRERWHNHLNPSIRKDAWTLDEELTLMDAHVRYGNKWAEIAKYLPGRTDNSIKNHWNSSLKRKLDFYLATGKLPQIPKSETRSATKDLPTSTHGPLFDCSNKRSMPSDGIRSRTKYSDNYLLQTSLVPQKDPISPHCDGFISCDATDCHLHQPITDTSCISYDTKSRMEECGDAINNERYYDLMEGSHHHTFGSLYNEPPQLDIGNSHIDSSLLIAHCSPSPADNSGMQAGNLSSFINVKTSSGCSPEYILENALKYAARSFPNTPSIFLRKRKREGHALHMSSAPVNLCEKIEMNVNTPMLPDTDLEQDMVNTVGSSCTQIKKESKGNWTDLEQVGSTVRLTLNSPQHSDEFEKNQNASPSYSLRPTRTAVTRSIEKKLEFAMDENSSRDSIKLKDDTTVNENYTEITSCANSKNSQNGEINELLSH</sequence>
<evidence type="ECO:0000313" key="10">
    <source>
        <dbReference type="EMBL" id="KMZ73095.1"/>
    </source>
</evidence>
<dbReference type="Proteomes" id="UP000036987">
    <property type="component" value="Unassembled WGS sequence"/>
</dbReference>
<evidence type="ECO:0000256" key="2">
    <source>
        <dbReference type="ARBA" id="ARBA00022737"/>
    </source>
</evidence>
<evidence type="ECO:0000259" key="8">
    <source>
        <dbReference type="PROSITE" id="PS50090"/>
    </source>
</evidence>
<comment type="caution">
    <text evidence="10">The sequence shown here is derived from an EMBL/GenBank/DDBJ whole genome shotgun (WGS) entry which is preliminary data.</text>
</comment>
<keyword evidence="6" id="KW-0539">Nucleus</keyword>
<keyword evidence="3" id="KW-0805">Transcription regulation</keyword>
<dbReference type="CDD" id="cd00167">
    <property type="entry name" value="SANT"/>
    <property type="match status" value="3"/>
</dbReference>
<feature type="region of interest" description="Disordered" evidence="7">
    <location>
        <begin position="500"/>
        <end position="522"/>
    </location>
</feature>
<dbReference type="PANTHER" id="PTHR45614:SF194">
    <property type="entry name" value="TRANSCRIPTION FACTOR MYB3R-3-RELATED"/>
    <property type="match status" value="1"/>
</dbReference>
<dbReference type="PANTHER" id="PTHR45614">
    <property type="entry name" value="MYB PROTEIN-RELATED"/>
    <property type="match status" value="1"/>
</dbReference>
<keyword evidence="4" id="KW-0238">DNA-binding</keyword>
<dbReference type="InterPro" id="IPR050560">
    <property type="entry name" value="MYB_TF"/>
</dbReference>
<name>A0A0K9PXZ3_ZOSMR</name>
<dbReference type="InterPro" id="IPR009057">
    <property type="entry name" value="Homeodomain-like_sf"/>
</dbReference>
<evidence type="ECO:0000256" key="5">
    <source>
        <dbReference type="ARBA" id="ARBA00023163"/>
    </source>
</evidence>
<dbReference type="OrthoDB" id="2143914at2759"/>
<dbReference type="FunFam" id="1.10.10.60:FF:000016">
    <property type="entry name" value="Transcriptional activator Myb isoform A"/>
    <property type="match status" value="1"/>
</dbReference>